<organism evidence="1 2">
    <name type="scientific">Chlamydomonas schloesseri</name>
    <dbReference type="NCBI Taxonomy" id="2026947"/>
    <lineage>
        <taxon>Eukaryota</taxon>
        <taxon>Viridiplantae</taxon>
        <taxon>Chlorophyta</taxon>
        <taxon>core chlorophytes</taxon>
        <taxon>Chlorophyceae</taxon>
        <taxon>CS clade</taxon>
        <taxon>Chlamydomonadales</taxon>
        <taxon>Chlamydomonadaceae</taxon>
        <taxon>Chlamydomonas</taxon>
    </lineage>
</organism>
<gene>
    <name evidence="1" type="ORF">HYH02_015330</name>
</gene>
<dbReference type="AlphaFoldDB" id="A0A835VNI2"/>
<comment type="caution">
    <text evidence="1">The sequence shown here is derived from an EMBL/GenBank/DDBJ whole genome shotgun (WGS) entry which is preliminary data.</text>
</comment>
<name>A0A835VNI2_9CHLO</name>
<protein>
    <submittedName>
        <fullName evidence="1">Uncharacterized protein</fullName>
    </submittedName>
</protein>
<dbReference type="Proteomes" id="UP000613740">
    <property type="component" value="Unassembled WGS sequence"/>
</dbReference>
<sequence length="443" mass="46203">MPPIRHVVWAPARSVGASVTPVEETLEEKFECLSAQDISAAARARPSTDTPNAPFHTLGLTTDYNLNCFSDFVPNLMKEPDWMDKPPTFQEEGYTKRVNCLRLMADGTQEPGVRGRVYYMSVNKELDAKPAVHPIFRHRDPRYIRMLGTACFYTIEHKDHQIAAMDEALDEVCTQYNMRIFDLRRGHNAIKELRAELGAAKAALAAKEGELLRAKADVETALAVTTAAQQEAAQERILREGAEMALACALSTMERGKAFVASAVDSVFSGLQVLNGLGGGAADVVMKGTEGDRSAAGGSGMVGGFTTMLQGAIATLPAATTVAAAAAATNGSGAGSPMATGSAQSVWSPTSSLSGAAWAPGSPWLVNSLGSPVPLTPVERPGSPVVGLLSPDSGSMGCAGGMGGAGGATFTPPQYLPPPLNLIVGRSAALPTADANTNAGMQT</sequence>
<accession>A0A835VNI2</accession>
<dbReference type="EMBL" id="JAEHOD010000149">
    <property type="protein sequence ID" value="KAG2423372.1"/>
    <property type="molecule type" value="Genomic_DNA"/>
</dbReference>
<keyword evidence="2" id="KW-1185">Reference proteome</keyword>
<evidence type="ECO:0000313" key="1">
    <source>
        <dbReference type="EMBL" id="KAG2423372.1"/>
    </source>
</evidence>
<reference evidence="1" key="1">
    <citation type="journal article" date="2020" name="bioRxiv">
        <title>Comparative genomics of Chlamydomonas.</title>
        <authorList>
            <person name="Craig R.J."/>
            <person name="Hasan A.R."/>
            <person name="Ness R.W."/>
            <person name="Keightley P.D."/>
        </authorList>
    </citation>
    <scope>NUCLEOTIDE SEQUENCE</scope>
    <source>
        <strain evidence="1">CCAP 11/173</strain>
    </source>
</reference>
<proteinExistence type="predicted"/>
<evidence type="ECO:0000313" key="2">
    <source>
        <dbReference type="Proteomes" id="UP000613740"/>
    </source>
</evidence>